<gene>
    <name evidence="1" type="ORF">NIES2119_28805</name>
</gene>
<protein>
    <submittedName>
        <fullName evidence="1">Uncharacterized protein</fullName>
    </submittedName>
</protein>
<dbReference type="RefSeq" id="WP_073596928.1">
    <property type="nucleotide sequence ID" value="NZ_MRCE01000050.1"/>
</dbReference>
<dbReference type="Proteomes" id="UP000185860">
    <property type="component" value="Unassembled WGS sequence"/>
</dbReference>
<name>A0A1U7I5I5_9CYAN</name>
<dbReference type="AlphaFoldDB" id="A0A1U7I5I5"/>
<evidence type="ECO:0000313" key="2">
    <source>
        <dbReference type="Proteomes" id="UP000185860"/>
    </source>
</evidence>
<comment type="caution">
    <text evidence="1">The sequence shown here is derived from an EMBL/GenBank/DDBJ whole genome shotgun (WGS) entry which is preliminary data.</text>
</comment>
<accession>A0A1U7I5I5</accession>
<dbReference type="STRING" id="454136.NIES2119_28805"/>
<evidence type="ECO:0000313" key="1">
    <source>
        <dbReference type="EMBL" id="OKH31475.1"/>
    </source>
</evidence>
<proteinExistence type="predicted"/>
<dbReference type="EMBL" id="MRCE01000050">
    <property type="protein sequence ID" value="OKH31475.1"/>
    <property type="molecule type" value="Genomic_DNA"/>
</dbReference>
<sequence length="68" mass="7777">MKSIVRKFRQQFSKSFLSNLMVILVCFVLLIVSGHRMPIHSASSDLKIAQQIDLGQPFQDLDVDGYYC</sequence>
<organism evidence="1 2">
    <name type="scientific">[Phormidium ambiguum] IAM M-71</name>
    <dbReference type="NCBI Taxonomy" id="454136"/>
    <lineage>
        <taxon>Bacteria</taxon>
        <taxon>Bacillati</taxon>
        <taxon>Cyanobacteriota</taxon>
        <taxon>Cyanophyceae</taxon>
        <taxon>Oscillatoriophycideae</taxon>
        <taxon>Aerosakkonematales</taxon>
        <taxon>Aerosakkonemataceae</taxon>
        <taxon>Floridanema</taxon>
    </lineage>
</organism>
<reference evidence="1 2" key="1">
    <citation type="submission" date="2016-11" db="EMBL/GenBank/DDBJ databases">
        <title>Draft Genome Sequences of Nine Cyanobacterial Strains from Diverse Habitats.</title>
        <authorList>
            <person name="Zhu T."/>
            <person name="Hou S."/>
            <person name="Lu X."/>
            <person name="Hess W.R."/>
        </authorList>
    </citation>
    <scope>NUCLEOTIDE SEQUENCE [LARGE SCALE GENOMIC DNA]</scope>
    <source>
        <strain evidence="1 2">IAM M-71</strain>
    </source>
</reference>